<organism evidence="3 4">
    <name type="scientific">Brunnivagina elsteri CCALA 953</name>
    <dbReference type="NCBI Taxonomy" id="987040"/>
    <lineage>
        <taxon>Bacteria</taxon>
        <taxon>Bacillati</taxon>
        <taxon>Cyanobacteriota</taxon>
        <taxon>Cyanophyceae</taxon>
        <taxon>Nostocales</taxon>
        <taxon>Calotrichaceae</taxon>
        <taxon>Brunnivagina</taxon>
    </lineage>
</organism>
<dbReference type="InterPro" id="IPR004629">
    <property type="entry name" value="WecG_TagA_CpsF"/>
</dbReference>
<keyword evidence="1" id="KW-0328">Glycosyltransferase</keyword>
<dbReference type="EMBL" id="NTFS01000038">
    <property type="protein sequence ID" value="PAX59727.1"/>
    <property type="molecule type" value="Genomic_DNA"/>
</dbReference>
<dbReference type="SUPFAM" id="SSF160246">
    <property type="entry name" value="EspE N-terminal domain-like"/>
    <property type="match status" value="1"/>
</dbReference>
<dbReference type="OrthoDB" id="9771846at2"/>
<evidence type="ECO:0000313" key="4">
    <source>
        <dbReference type="Proteomes" id="UP000218238"/>
    </source>
</evidence>
<keyword evidence="2 3" id="KW-0808">Transferase</keyword>
<dbReference type="NCBIfam" id="TIGR00696">
    <property type="entry name" value="wecG_tagA_cpsF"/>
    <property type="match status" value="1"/>
</dbReference>
<dbReference type="PANTHER" id="PTHR34136">
    <property type="match status" value="1"/>
</dbReference>
<proteinExistence type="predicted"/>
<dbReference type="Proteomes" id="UP000218238">
    <property type="component" value="Unassembled WGS sequence"/>
</dbReference>
<keyword evidence="4" id="KW-1185">Reference proteome</keyword>
<dbReference type="CDD" id="cd06533">
    <property type="entry name" value="Glyco_transf_WecG_TagA"/>
    <property type="match status" value="1"/>
</dbReference>
<gene>
    <name evidence="3" type="ORF">CK510_05640</name>
</gene>
<comment type="caution">
    <text evidence="3">The sequence shown here is derived from an EMBL/GenBank/DDBJ whole genome shotgun (WGS) entry which is preliminary data.</text>
</comment>
<dbReference type="InterPro" id="IPR037257">
    <property type="entry name" value="T2SS_E_N_sf"/>
</dbReference>
<name>A0A2A2TMT9_9CYAN</name>
<accession>A0A2A2TMT9</accession>
<evidence type="ECO:0000256" key="1">
    <source>
        <dbReference type="ARBA" id="ARBA00022676"/>
    </source>
</evidence>
<dbReference type="PANTHER" id="PTHR34136:SF1">
    <property type="entry name" value="UDP-N-ACETYL-D-MANNOSAMINURONIC ACID TRANSFERASE"/>
    <property type="match status" value="1"/>
</dbReference>
<reference evidence="3 4" key="1">
    <citation type="submission" date="2017-08" db="EMBL/GenBank/DDBJ databases">
        <title>Draft genome sequence of filamentous cyanobacterium Calothrix elsteri CCALA 953.</title>
        <authorList>
            <person name="Gagunashvili A.N."/>
            <person name="Elster J."/>
            <person name="Andresson O.S."/>
        </authorList>
    </citation>
    <scope>NUCLEOTIDE SEQUENCE [LARGE SCALE GENOMIC DNA]</scope>
    <source>
        <strain evidence="3 4">CCALA 953</strain>
    </source>
</reference>
<evidence type="ECO:0000313" key="3">
    <source>
        <dbReference type="EMBL" id="PAX59727.1"/>
    </source>
</evidence>
<dbReference type="GO" id="GO:0016758">
    <property type="term" value="F:hexosyltransferase activity"/>
    <property type="evidence" value="ECO:0007669"/>
    <property type="project" value="TreeGrafter"/>
</dbReference>
<dbReference type="AlphaFoldDB" id="A0A2A2TMT9"/>
<evidence type="ECO:0000256" key="2">
    <source>
        <dbReference type="ARBA" id="ARBA00022679"/>
    </source>
</evidence>
<sequence>MIPKTEILNIPITCLPLDEQIMLIGRWAKMRTSKVVCLANVHMIMEAYRSLSFKKILHKADLVTPDGKPLVLMLRKLGVFHQNQVAGMDVFLNLCALAETMGTAVYFLGSTQDILDKMKLKLDREYPILKIAGMKAIPFVAIDEIDKSHNIELIQEINQSGAGIVFVCLGCPKQEIWMSHYQGLIKGVMIGVGAVFSMYAGNTPRAPYWIQLLCLEWLYRFLQEPRRLWHRYQETIPPFIYLAIKQLIVYYKEKFKRENQSLSEKKMLIDINQLDTYPSKIGEILFKQGLLSKENLEKSLQIQKQFPHLKLGEISIQNNFISLPQLKYYLKNQNIKIGEILVDKKIIKLSSLQKALLIQESKKSQKLGEILVETNILSCEQLRMVIVEQYLRRKGLWLNSKESEGIESFLELRPDPLIRSLNSR</sequence>
<dbReference type="Pfam" id="PF03808">
    <property type="entry name" value="Glyco_tran_WecG"/>
    <property type="match status" value="1"/>
</dbReference>
<protein>
    <submittedName>
        <fullName evidence="3">Glycosyltransferase</fullName>
    </submittedName>
</protein>